<dbReference type="CDD" id="cd03784">
    <property type="entry name" value="GT1_Gtf-like"/>
    <property type="match status" value="1"/>
</dbReference>
<proteinExistence type="inferred from homology"/>
<comment type="caution">
    <text evidence="5">The sequence shown here is derived from an EMBL/GenBank/DDBJ whole genome shotgun (WGS) entry which is preliminary data.</text>
</comment>
<comment type="similarity">
    <text evidence="1">Belongs to the UDP-glycosyltransferase family.</text>
</comment>
<evidence type="ECO:0000256" key="3">
    <source>
        <dbReference type="SAM" id="SignalP"/>
    </source>
</evidence>
<protein>
    <recommendedName>
        <fullName evidence="4">Glycosyltransferase N-terminal domain-containing protein</fullName>
    </recommendedName>
</protein>
<sequence length="487" mass="52992">MAAELHLVLVPLLAQGHVLPMLDLARLLAGHARVTVVLTPVNAARNKALLEHAARAGLALDFAELPFPGPSHGLPEGTENLDMVLDPSLIVPFYDALWQLAEPLEAYLRSLPRLPDCLIPDSMSPWTLPVARRLGVPHLVFHGFSAFSILAVHNLEKHGIYERAVDDYEMFEVPDFPVRTVVNRSTAPGLYLGPGMDRFRRDMLEAEASAEGMLFNTCRAMDGEFMERYAAERGHKMWALGPLCAYKSDAGAMAGRGNRAAMDAEQIVSWLDARPPATVLYINFGSVARLLPPQVAELAAALEASGRAFIWVLLKETSGLDAEFEARVKDRALLIRGWAPQMTILSHPSVGGFLNHAGWNSTLEVVPYGVPMMTWPQFADNFLNEALLVDVLGTGIRSGVKVPLTHVVQMDPMPVVQVGRESIASKVAELMDEEEGSTGAARRAKAKELAAKVRAAIAEGGSSDTDLKDMLGYIAELAKKKKVGDQN</sequence>
<dbReference type="Pfam" id="PF00201">
    <property type="entry name" value="UDPGT"/>
    <property type="match status" value="1"/>
</dbReference>
<dbReference type="Gramene" id="Dexi7B01G0002110.1">
    <property type="protein sequence ID" value="Dexi7B01G0002110.1:cds"/>
    <property type="gene ID" value="Dexi7B01G0002110"/>
</dbReference>
<name>A0A835B6X9_9POAL</name>
<organism evidence="5 6">
    <name type="scientific">Digitaria exilis</name>
    <dbReference type="NCBI Taxonomy" id="1010633"/>
    <lineage>
        <taxon>Eukaryota</taxon>
        <taxon>Viridiplantae</taxon>
        <taxon>Streptophyta</taxon>
        <taxon>Embryophyta</taxon>
        <taxon>Tracheophyta</taxon>
        <taxon>Spermatophyta</taxon>
        <taxon>Magnoliopsida</taxon>
        <taxon>Liliopsida</taxon>
        <taxon>Poales</taxon>
        <taxon>Poaceae</taxon>
        <taxon>PACMAD clade</taxon>
        <taxon>Panicoideae</taxon>
        <taxon>Panicodae</taxon>
        <taxon>Paniceae</taxon>
        <taxon>Anthephorinae</taxon>
        <taxon>Digitaria</taxon>
    </lineage>
</organism>
<keyword evidence="6" id="KW-1185">Reference proteome</keyword>
<dbReference type="Pfam" id="PF26168">
    <property type="entry name" value="Glyco_transf_N"/>
    <property type="match status" value="1"/>
</dbReference>
<feature type="chain" id="PRO_5032433042" description="Glycosyltransferase N-terminal domain-containing protein" evidence="3">
    <location>
        <begin position="17"/>
        <end position="487"/>
    </location>
</feature>
<accession>A0A835B6X9</accession>
<dbReference type="Gene3D" id="3.40.50.2000">
    <property type="entry name" value="Glycogen Phosphorylase B"/>
    <property type="match status" value="2"/>
</dbReference>
<dbReference type="EMBL" id="JACEFO010002196">
    <property type="protein sequence ID" value="KAF8674745.1"/>
    <property type="molecule type" value="Genomic_DNA"/>
</dbReference>
<dbReference type="GO" id="GO:0035251">
    <property type="term" value="F:UDP-glucosyltransferase activity"/>
    <property type="evidence" value="ECO:0007669"/>
    <property type="project" value="TreeGrafter"/>
</dbReference>
<dbReference type="InterPro" id="IPR058980">
    <property type="entry name" value="Glyco_transf_N"/>
</dbReference>
<dbReference type="PANTHER" id="PTHR48047">
    <property type="entry name" value="GLYCOSYLTRANSFERASE"/>
    <property type="match status" value="1"/>
</dbReference>
<keyword evidence="2" id="KW-0808">Transferase</keyword>
<feature type="signal peptide" evidence="3">
    <location>
        <begin position="1"/>
        <end position="16"/>
    </location>
</feature>
<dbReference type="Proteomes" id="UP000636709">
    <property type="component" value="Unassembled WGS sequence"/>
</dbReference>
<dbReference type="InterPro" id="IPR002213">
    <property type="entry name" value="UDP_glucos_trans"/>
</dbReference>
<dbReference type="SUPFAM" id="SSF53756">
    <property type="entry name" value="UDP-Glycosyltransferase/glycogen phosphorylase"/>
    <property type="match status" value="1"/>
</dbReference>
<keyword evidence="3" id="KW-0732">Signal</keyword>
<dbReference type="OrthoDB" id="5835829at2759"/>
<dbReference type="FunFam" id="3.40.50.2000:FF:000056">
    <property type="entry name" value="Glycosyltransferase"/>
    <property type="match status" value="1"/>
</dbReference>
<evidence type="ECO:0000256" key="2">
    <source>
        <dbReference type="ARBA" id="ARBA00022679"/>
    </source>
</evidence>
<gene>
    <name evidence="5" type="ORF">HU200_048026</name>
</gene>
<evidence type="ECO:0000313" key="5">
    <source>
        <dbReference type="EMBL" id="KAF8674745.1"/>
    </source>
</evidence>
<dbReference type="AlphaFoldDB" id="A0A835B6X9"/>
<evidence type="ECO:0000313" key="6">
    <source>
        <dbReference type="Proteomes" id="UP000636709"/>
    </source>
</evidence>
<evidence type="ECO:0000259" key="4">
    <source>
        <dbReference type="Pfam" id="PF26168"/>
    </source>
</evidence>
<evidence type="ECO:0000256" key="1">
    <source>
        <dbReference type="ARBA" id="ARBA00009995"/>
    </source>
</evidence>
<reference evidence="5" key="1">
    <citation type="submission" date="2020-07" db="EMBL/GenBank/DDBJ databases">
        <title>Genome sequence and genetic diversity analysis of an under-domesticated orphan crop, white fonio (Digitaria exilis).</title>
        <authorList>
            <person name="Bennetzen J.L."/>
            <person name="Chen S."/>
            <person name="Ma X."/>
            <person name="Wang X."/>
            <person name="Yssel A.E.J."/>
            <person name="Chaluvadi S.R."/>
            <person name="Johnson M."/>
            <person name="Gangashetty P."/>
            <person name="Hamidou F."/>
            <person name="Sanogo M.D."/>
            <person name="Zwaenepoel A."/>
            <person name="Wallace J."/>
            <person name="Van De Peer Y."/>
            <person name="Van Deynze A."/>
        </authorList>
    </citation>
    <scope>NUCLEOTIDE SEQUENCE</scope>
    <source>
        <tissue evidence="5">Leaves</tissue>
    </source>
</reference>
<dbReference type="PANTHER" id="PTHR48047:SF216">
    <property type="entry name" value="GLYCOSYLTRANSFERASE"/>
    <property type="match status" value="1"/>
</dbReference>
<feature type="domain" description="Glycosyltransferase N-terminal" evidence="4">
    <location>
        <begin position="6"/>
        <end position="243"/>
    </location>
</feature>